<protein>
    <recommendedName>
        <fullName evidence="2">DUF3600 domain-containing protein</fullName>
    </recommendedName>
</protein>
<keyword evidence="1" id="KW-0732">Signal</keyword>
<evidence type="ECO:0000259" key="2">
    <source>
        <dbReference type="Pfam" id="PF12207"/>
    </source>
</evidence>
<name>A0A2R5EMI2_9BACL</name>
<dbReference type="InterPro" id="IPR022019">
    <property type="entry name" value="DUF3600"/>
</dbReference>
<proteinExistence type="predicted"/>
<evidence type="ECO:0000313" key="4">
    <source>
        <dbReference type="Proteomes" id="UP000245202"/>
    </source>
</evidence>
<feature type="chain" id="PRO_5015329234" description="DUF3600 domain-containing protein" evidence="1">
    <location>
        <begin position="23"/>
        <end position="210"/>
    </location>
</feature>
<evidence type="ECO:0000313" key="3">
    <source>
        <dbReference type="EMBL" id="GBG07852.1"/>
    </source>
</evidence>
<reference evidence="3 4" key="1">
    <citation type="submission" date="2017-08" db="EMBL/GenBank/DDBJ databases">
        <title>Substantial Increase in Enzyme Production by Combined Drug-Resistance Mutations in Paenibacillus agaridevorans.</title>
        <authorList>
            <person name="Tanaka Y."/>
            <person name="Funane K."/>
            <person name="Hosaka T."/>
            <person name="Shiwa Y."/>
            <person name="Fujita N."/>
            <person name="Miyazaki T."/>
            <person name="Yoshikawa H."/>
            <person name="Murakami K."/>
            <person name="Kasahara K."/>
            <person name="Inaoka T."/>
            <person name="Hiraga Y."/>
            <person name="Ochi K."/>
        </authorList>
    </citation>
    <scope>NUCLEOTIDE SEQUENCE [LARGE SCALE GENOMIC DNA]</scope>
    <source>
        <strain evidence="3 4">T-3040</strain>
    </source>
</reference>
<keyword evidence="4" id="KW-1185">Reference proteome</keyword>
<gene>
    <name evidence="3" type="ORF">PAT3040_02415</name>
</gene>
<organism evidence="3 4">
    <name type="scientific">Paenibacillus agaridevorans</name>
    <dbReference type="NCBI Taxonomy" id="171404"/>
    <lineage>
        <taxon>Bacteria</taxon>
        <taxon>Bacillati</taxon>
        <taxon>Bacillota</taxon>
        <taxon>Bacilli</taxon>
        <taxon>Bacillales</taxon>
        <taxon>Paenibacillaceae</taxon>
        <taxon>Paenibacillus</taxon>
    </lineage>
</organism>
<sequence>MKKWLIAGVLSAVLLIPTGAYAGYTYWADTIYGSKKQAEGIGLNAQRYEDLERRLAETKQSLAPEDFEEFMLLLQNLGGLVLKYGSDGEAPTPEQLSDADYESYLHWTSRLEPLLAKLSEAEASRDAEERNQFADELLAMAEKKLDGEELSAFVQLVQAMQKYEAKVSDSDGSLHMERLSPAEQKELSRLREEIQPYFEKLGIETARNHS</sequence>
<dbReference type="Pfam" id="PF12207">
    <property type="entry name" value="DUF3600"/>
    <property type="match status" value="1"/>
</dbReference>
<evidence type="ECO:0000256" key="1">
    <source>
        <dbReference type="SAM" id="SignalP"/>
    </source>
</evidence>
<feature type="domain" description="DUF3600" evidence="2">
    <location>
        <begin position="28"/>
        <end position="138"/>
    </location>
</feature>
<dbReference type="InterPro" id="IPR038267">
    <property type="entry name" value="ECF_sigma_eff"/>
</dbReference>
<feature type="signal peptide" evidence="1">
    <location>
        <begin position="1"/>
        <end position="22"/>
    </location>
</feature>
<dbReference type="Proteomes" id="UP000245202">
    <property type="component" value="Unassembled WGS sequence"/>
</dbReference>
<comment type="caution">
    <text evidence="3">The sequence shown here is derived from an EMBL/GenBank/DDBJ whole genome shotgun (WGS) entry which is preliminary data.</text>
</comment>
<dbReference type="AlphaFoldDB" id="A0A2R5EMI2"/>
<dbReference type="Gene3D" id="1.10.3950.10">
    <property type="entry name" value="putative ecf-type sigma factor negative effector from bacillus cereus"/>
    <property type="match status" value="2"/>
</dbReference>
<dbReference type="RefSeq" id="WP_181376579.1">
    <property type="nucleotide sequence ID" value="NZ_BDQX01000115.1"/>
</dbReference>
<dbReference type="EMBL" id="BDQX01000115">
    <property type="protein sequence ID" value="GBG07852.1"/>
    <property type="molecule type" value="Genomic_DNA"/>
</dbReference>
<accession>A0A2R5EMI2</accession>